<comment type="caution">
    <text evidence="2">The sequence shown here is derived from an EMBL/GenBank/DDBJ whole genome shotgun (WGS) entry which is preliminary data.</text>
</comment>
<keyword evidence="1" id="KW-1133">Transmembrane helix</keyword>
<dbReference type="EMBL" id="WTFN01000009">
    <property type="protein sequence ID" value="MWK55415.1"/>
    <property type="molecule type" value="Genomic_DNA"/>
</dbReference>
<protein>
    <submittedName>
        <fullName evidence="2">Cyd operon protein YbgE</fullName>
    </submittedName>
</protein>
<keyword evidence="1" id="KW-0812">Transmembrane</keyword>
<name>A0A7X3KSE5_9GAMM</name>
<accession>A0A7X3KSE5</accession>
<dbReference type="Proteomes" id="UP000461288">
    <property type="component" value="Unassembled WGS sequence"/>
</dbReference>
<gene>
    <name evidence="2" type="ORF">GO594_05480</name>
</gene>
<dbReference type="InterPro" id="IPR011846">
    <property type="entry name" value="Cyd_oper_YbgE"/>
</dbReference>
<evidence type="ECO:0000313" key="2">
    <source>
        <dbReference type="EMBL" id="MWK55415.1"/>
    </source>
</evidence>
<reference evidence="2 3" key="1">
    <citation type="submission" date="2019-12" db="EMBL/GenBank/DDBJ databases">
        <title>Draft genome sequence of Pseudomonas otitidis recovered from a chicken carcass.</title>
        <authorList>
            <person name="Vieira T.R."/>
            <person name="Oliviera E.F.C."/>
            <person name="Silva N.M.V."/>
            <person name="Sambrano G.E."/>
            <person name="Cibulski S.P."/>
            <person name="Cardoso M.R.I."/>
        </authorList>
    </citation>
    <scope>NUCLEOTIDE SEQUENCE [LARGE SCALE GENOMIC DNA]</scope>
    <source>
        <strain evidence="2 3">25_K</strain>
    </source>
</reference>
<dbReference type="AlphaFoldDB" id="A0A7X3KSE5"/>
<proteinExistence type="predicted"/>
<evidence type="ECO:0000313" key="3">
    <source>
        <dbReference type="Proteomes" id="UP000461288"/>
    </source>
</evidence>
<feature type="transmembrane region" description="Helical" evidence="1">
    <location>
        <begin position="50"/>
        <end position="70"/>
    </location>
</feature>
<dbReference type="Pfam" id="PF09600">
    <property type="entry name" value="Cyd_oper_YbgE"/>
    <property type="match status" value="1"/>
</dbReference>
<feature type="transmembrane region" description="Helical" evidence="1">
    <location>
        <begin position="77"/>
        <end position="95"/>
    </location>
</feature>
<organism evidence="2 3">
    <name type="scientific">Metapseudomonas otitidis</name>
    <dbReference type="NCBI Taxonomy" id="319939"/>
    <lineage>
        <taxon>Bacteria</taxon>
        <taxon>Pseudomonadati</taxon>
        <taxon>Pseudomonadota</taxon>
        <taxon>Gammaproteobacteria</taxon>
        <taxon>Pseudomonadales</taxon>
        <taxon>Pseudomonadaceae</taxon>
        <taxon>Metapseudomonas</taxon>
    </lineage>
</organism>
<evidence type="ECO:0000256" key="1">
    <source>
        <dbReference type="SAM" id="Phobius"/>
    </source>
</evidence>
<sequence length="101" mass="10732">MRMPVTEPRALSAAPLGRALSLLLAAPLALLLLIHPGAFVDDAGAYSHGLLMLTMLGISGGFVHGVGFVPRALPWRLLFSPWCAWPLLVLGYALLARAQGF</sequence>
<keyword evidence="1" id="KW-0472">Membrane</keyword>